<name>A0A7Z1N1D5_STAHA</name>
<sequence length="110" mass="12896">MILLPLSIIMGCVGYIFKCHPPTERNGWYGYRTKKSMANDRNWIKAQKQYGIYSLKYLWVLLLFGIIGLVIEIVGIMRSTDLIIMAGLGIELLVMVWYLFITYWKVEREL</sequence>
<protein>
    <recommendedName>
        <fullName evidence="4">SdpI family protein</fullName>
    </recommendedName>
</protein>
<dbReference type="EMBL" id="PGWX01000347">
    <property type="protein sequence ID" value="PPJ73428.1"/>
    <property type="molecule type" value="Genomic_DNA"/>
</dbReference>
<dbReference type="AlphaFoldDB" id="A0A7Z1N1D5"/>
<proteinExistence type="predicted"/>
<feature type="transmembrane region" description="Helical" evidence="1">
    <location>
        <begin position="82"/>
        <end position="104"/>
    </location>
</feature>
<dbReference type="Proteomes" id="UP000238153">
    <property type="component" value="Unassembled WGS sequence"/>
</dbReference>
<comment type="caution">
    <text evidence="2">The sequence shown here is derived from an EMBL/GenBank/DDBJ whole genome shotgun (WGS) entry which is preliminary data.</text>
</comment>
<gene>
    <name evidence="2" type="ORF">CV019_09430</name>
</gene>
<reference evidence="2 3" key="1">
    <citation type="submission" date="2017-11" db="EMBL/GenBank/DDBJ databases">
        <authorList>
            <person name="Founou R.C."/>
            <person name="Founou L."/>
            <person name="Allam M."/>
            <person name="Ismail A."/>
            <person name="Essack S.Y."/>
        </authorList>
    </citation>
    <scope>NUCLEOTIDE SEQUENCE [LARGE SCALE GENOMIC DNA]</scope>
    <source>
        <strain evidence="2 3">G811N2B1</strain>
    </source>
</reference>
<evidence type="ECO:0008006" key="4">
    <source>
        <dbReference type="Google" id="ProtNLM"/>
    </source>
</evidence>
<keyword evidence="1" id="KW-0472">Membrane</keyword>
<dbReference type="RefSeq" id="WP_053028476.1">
    <property type="nucleotide sequence ID" value="NZ_CAXOOF010000002.1"/>
</dbReference>
<evidence type="ECO:0000313" key="3">
    <source>
        <dbReference type="Proteomes" id="UP000238153"/>
    </source>
</evidence>
<feature type="transmembrane region" description="Helical" evidence="1">
    <location>
        <begin position="57"/>
        <end position="76"/>
    </location>
</feature>
<evidence type="ECO:0000256" key="1">
    <source>
        <dbReference type="SAM" id="Phobius"/>
    </source>
</evidence>
<dbReference type="Pfam" id="PF13630">
    <property type="entry name" value="SdpI"/>
    <property type="match status" value="1"/>
</dbReference>
<accession>A0A7Z1N1D5</accession>
<keyword evidence="1" id="KW-1133">Transmembrane helix</keyword>
<organism evidence="2 3">
    <name type="scientific">Staphylococcus haemolyticus</name>
    <dbReference type="NCBI Taxonomy" id="1283"/>
    <lineage>
        <taxon>Bacteria</taxon>
        <taxon>Bacillati</taxon>
        <taxon>Bacillota</taxon>
        <taxon>Bacilli</taxon>
        <taxon>Bacillales</taxon>
        <taxon>Staphylococcaceae</taxon>
        <taxon>Staphylococcus</taxon>
    </lineage>
</organism>
<dbReference type="InterPro" id="IPR025962">
    <property type="entry name" value="SdpI/YhfL"/>
</dbReference>
<keyword evidence="1" id="KW-0812">Transmembrane</keyword>
<evidence type="ECO:0000313" key="2">
    <source>
        <dbReference type="EMBL" id="PPJ73428.1"/>
    </source>
</evidence>